<keyword evidence="3" id="KW-0998">Cell outer membrane</keyword>
<dbReference type="PROSITE" id="PS51257">
    <property type="entry name" value="PROKAR_LIPOPROTEIN"/>
    <property type="match status" value="1"/>
</dbReference>
<organism evidence="5 6">
    <name type="scientific">Rhodothalassium salexigens DSM 2132</name>
    <dbReference type="NCBI Taxonomy" id="1188247"/>
    <lineage>
        <taxon>Bacteria</taxon>
        <taxon>Pseudomonadati</taxon>
        <taxon>Pseudomonadota</taxon>
        <taxon>Alphaproteobacteria</taxon>
        <taxon>Rhodothalassiales</taxon>
        <taxon>Rhodothalassiaceae</taxon>
        <taxon>Rhodothalassium</taxon>
    </lineage>
</organism>
<keyword evidence="6" id="KW-1185">Reference proteome</keyword>
<dbReference type="InterPro" id="IPR037873">
    <property type="entry name" value="BamE-like"/>
</dbReference>
<reference evidence="5 6" key="1">
    <citation type="submission" date="2019-03" db="EMBL/GenBank/DDBJ databases">
        <title>Genomic Encyclopedia of Type Strains, Phase IV (KMG-IV): sequencing the most valuable type-strain genomes for metagenomic binning, comparative biology and taxonomic classification.</title>
        <authorList>
            <person name="Goeker M."/>
        </authorList>
    </citation>
    <scope>NUCLEOTIDE SEQUENCE [LARGE SCALE GENOMIC DNA]</scope>
    <source>
        <strain evidence="5 6">DSM 2132</strain>
    </source>
</reference>
<dbReference type="RefSeq" id="WP_165878624.1">
    <property type="nucleotide sequence ID" value="NZ_JACIGF010000001.1"/>
</dbReference>
<dbReference type="EMBL" id="SLXO01000001">
    <property type="protein sequence ID" value="TCP38144.1"/>
    <property type="molecule type" value="Genomic_DNA"/>
</dbReference>
<dbReference type="GO" id="GO:0051205">
    <property type="term" value="P:protein insertion into membrane"/>
    <property type="evidence" value="ECO:0007669"/>
    <property type="project" value="TreeGrafter"/>
</dbReference>
<name>A0A4R2PSR2_RHOSA</name>
<comment type="caution">
    <text evidence="5">The sequence shown here is derived from an EMBL/GenBank/DDBJ whole genome shotgun (WGS) entry which is preliminary data.</text>
</comment>
<gene>
    <name evidence="5" type="ORF">EV659_10140</name>
</gene>
<dbReference type="Gene3D" id="3.30.1450.10">
    <property type="match status" value="1"/>
</dbReference>
<dbReference type="InterPro" id="IPR026592">
    <property type="entry name" value="BamE"/>
</dbReference>
<dbReference type="GO" id="GO:1990063">
    <property type="term" value="C:Bam protein complex"/>
    <property type="evidence" value="ECO:0007669"/>
    <property type="project" value="TreeGrafter"/>
</dbReference>
<keyword evidence="1" id="KW-0732">Signal</keyword>
<feature type="domain" description="Outer membrane protein assembly factor BamE" evidence="4">
    <location>
        <begin position="31"/>
        <end position="103"/>
    </location>
</feature>
<dbReference type="GO" id="GO:0043165">
    <property type="term" value="P:Gram-negative-bacterium-type cell outer membrane assembly"/>
    <property type="evidence" value="ECO:0007669"/>
    <property type="project" value="TreeGrafter"/>
</dbReference>
<dbReference type="Proteomes" id="UP000295399">
    <property type="component" value="Unassembled WGS sequence"/>
</dbReference>
<dbReference type="PANTHER" id="PTHR37482:SF1">
    <property type="entry name" value="OUTER MEMBRANE PROTEIN ASSEMBLY FACTOR BAME"/>
    <property type="match status" value="1"/>
</dbReference>
<dbReference type="InterPro" id="IPR007450">
    <property type="entry name" value="BamE_dom"/>
</dbReference>
<evidence type="ECO:0000256" key="3">
    <source>
        <dbReference type="ARBA" id="ARBA00023237"/>
    </source>
</evidence>
<dbReference type="PANTHER" id="PTHR37482">
    <property type="entry name" value="OUTER MEMBRANE PROTEIN ASSEMBLY FACTOR BAME"/>
    <property type="match status" value="1"/>
</dbReference>
<sequence length="157" mass="17173">MTRKIVSTALVTAAALSLGGCLELQRASTHGYVIDREVVDELRPGVDNKQSVASALGNPTAASTFRDNVWYYIQQRQEKIAFLPEETTRQRVLQFTFDNEGYFEGLERYTLADAQAVAPRGDKTASRGREMGFFEQIFSNIGRFGAAGPGGMAGSGR</sequence>
<evidence type="ECO:0000256" key="2">
    <source>
        <dbReference type="ARBA" id="ARBA00023136"/>
    </source>
</evidence>
<dbReference type="AlphaFoldDB" id="A0A4R2PSR2"/>
<dbReference type="GO" id="GO:0030674">
    <property type="term" value="F:protein-macromolecule adaptor activity"/>
    <property type="evidence" value="ECO:0007669"/>
    <property type="project" value="TreeGrafter"/>
</dbReference>
<evidence type="ECO:0000259" key="4">
    <source>
        <dbReference type="Pfam" id="PF04355"/>
    </source>
</evidence>
<evidence type="ECO:0000313" key="5">
    <source>
        <dbReference type="EMBL" id="TCP38144.1"/>
    </source>
</evidence>
<protein>
    <submittedName>
        <fullName evidence="5">Beta-barrel assembly machine subunit BamE</fullName>
    </submittedName>
</protein>
<dbReference type="InParanoid" id="A0A4R2PSR2"/>
<accession>A0A4R2PSR2</accession>
<keyword evidence="2" id="KW-0472">Membrane</keyword>
<evidence type="ECO:0000313" key="6">
    <source>
        <dbReference type="Proteomes" id="UP000295399"/>
    </source>
</evidence>
<dbReference type="Pfam" id="PF04355">
    <property type="entry name" value="BamE"/>
    <property type="match status" value="1"/>
</dbReference>
<evidence type="ECO:0000256" key="1">
    <source>
        <dbReference type="ARBA" id="ARBA00022729"/>
    </source>
</evidence>
<proteinExistence type="predicted"/>